<dbReference type="STRING" id="118168.MC7420_5614"/>
<dbReference type="AlphaFoldDB" id="B4VQ02"/>
<organism evidence="2 3">
    <name type="scientific">Coleofasciculus chthonoplastes PCC 7420</name>
    <dbReference type="NCBI Taxonomy" id="118168"/>
    <lineage>
        <taxon>Bacteria</taxon>
        <taxon>Bacillati</taxon>
        <taxon>Cyanobacteriota</taxon>
        <taxon>Cyanophyceae</taxon>
        <taxon>Coleofasciculales</taxon>
        <taxon>Coleofasciculaceae</taxon>
        <taxon>Coleofasciculus</taxon>
    </lineage>
</organism>
<dbReference type="Proteomes" id="UP000003835">
    <property type="component" value="Unassembled WGS sequence"/>
</dbReference>
<accession>B4VQ02</accession>
<sequence length="58" mass="6204">MHPNVKEEGSTPSSLTAYPSQRRLSGRRGASGVFANFISSPPCTPHAHTSTPLHPQYG</sequence>
<dbReference type="HOGENOM" id="CLU_2971618_0_0_3"/>
<proteinExistence type="predicted"/>
<evidence type="ECO:0000313" key="2">
    <source>
        <dbReference type="EMBL" id="EDX76180.1"/>
    </source>
</evidence>
<evidence type="ECO:0000313" key="3">
    <source>
        <dbReference type="Proteomes" id="UP000003835"/>
    </source>
</evidence>
<reference evidence="2 3" key="1">
    <citation type="submission" date="2008-07" db="EMBL/GenBank/DDBJ databases">
        <authorList>
            <person name="Tandeau de Marsac N."/>
            <person name="Ferriera S."/>
            <person name="Johnson J."/>
            <person name="Kravitz S."/>
            <person name="Beeson K."/>
            <person name="Sutton G."/>
            <person name="Rogers Y.-H."/>
            <person name="Friedman R."/>
            <person name="Frazier M."/>
            <person name="Venter J.C."/>
        </authorList>
    </citation>
    <scope>NUCLEOTIDE SEQUENCE [LARGE SCALE GENOMIC DNA]</scope>
    <source>
        <strain evidence="2 3">PCC 7420</strain>
    </source>
</reference>
<feature type="compositionally biased region" description="Polar residues" evidence="1">
    <location>
        <begin position="37"/>
        <end position="58"/>
    </location>
</feature>
<feature type="region of interest" description="Disordered" evidence="1">
    <location>
        <begin position="1"/>
        <end position="58"/>
    </location>
</feature>
<protein>
    <submittedName>
        <fullName evidence="2">Uncharacterized protein</fullName>
    </submittedName>
</protein>
<evidence type="ECO:0000256" key="1">
    <source>
        <dbReference type="SAM" id="MobiDB-lite"/>
    </source>
</evidence>
<dbReference type="EMBL" id="DS989847">
    <property type="protein sequence ID" value="EDX76180.1"/>
    <property type="molecule type" value="Genomic_DNA"/>
</dbReference>
<gene>
    <name evidence="2" type="ORF">MC7420_5614</name>
</gene>
<keyword evidence="3" id="KW-1185">Reference proteome</keyword>
<name>B4VQ02_9CYAN</name>
<feature type="compositionally biased region" description="Polar residues" evidence="1">
    <location>
        <begin position="10"/>
        <end position="23"/>
    </location>
</feature>